<gene>
    <name evidence="2" type="ORF">A1O1_08771</name>
</gene>
<dbReference type="Pfam" id="PF06985">
    <property type="entry name" value="HET"/>
    <property type="match status" value="1"/>
</dbReference>
<keyword evidence="3" id="KW-1185">Reference proteome</keyword>
<organism evidence="2 3">
    <name type="scientific">Capronia coronata CBS 617.96</name>
    <dbReference type="NCBI Taxonomy" id="1182541"/>
    <lineage>
        <taxon>Eukaryota</taxon>
        <taxon>Fungi</taxon>
        <taxon>Dikarya</taxon>
        <taxon>Ascomycota</taxon>
        <taxon>Pezizomycotina</taxon>
        <taxon>Eurotiomycetes</taxon>
        <taxon>Chaetothyriomycetidae</taxon>
        <taxon>Chaetothyriales</taxon>
        <taxon>Herpotrichiellaceae</taxon>
        <taxon>Capronia</taxon>
    </lineage>
</organism>
<feature type="domain" description="Heterokaryon incompatibility" evidence="1">
    <location>
        <begin position="133"/>
        <end position="223"/>
    </location>
</feature>
<feature type="non-terminal residue" evidence="2">
    <location>
        <position position="388"/>
    </location>
</feature>
<evidence type="ECO:0000313" key="3">
    <source>
        <dbReference type="Proteomes" id="UP000019484"/>
    </source>
</evidence>
<dbReference type="EMBL" id="AMWN01000009">
    <property type="protein sequence ID" value="EXJ79507.1"/>
    <property type="molecule type" value="Genomic_DNA"/>
</dbReference>
<sequence length="388" mass="44012">FTWQHSELVLSRMEHAGWCPSDITMLDKLLTPSGMYFASLLPPRLRQKDHVAGGCNQEFCNVLNITEAARLDYCTEHTKDCDKNCGLHYVKEEELCEILSEEGAIAVVDFLPTGDDHPKLQVSAVTTVNRKPFVAISHVWVEGLGNVRDNALPRCQLVRIQALVHQVSGDTSMPFWLDTLCIPQDYSRPHLQAFRINAIKNMNRVYESSSAVLVLDSELGSTSIMASLEEQLVRFACSSWVRRLWTLNEAVLGTKVMLQLQDGTMDLFVDILQRLPNHPRFFELSQTLLTELADFPCRISLLRGKEDAPSITKLWNACQFRSTSEHQDEAMCLAILLGHDPTPIINAGVDEKWCLFLQAQKTFPFDLLFTKGPRVELDRYRWAPSSFI</sequence>
<comment type="caution">
    <text evidence="2">The sequence shown here is derived from an EMBL/GenBank/DDBJ whole genome shotgun (WGS) entry which is preliminary data.</text>
</comment>
<dbReference type="Proteomes" id="UP000019484">
    <property type="component" value="Unassembled WGS sequence"/>
</dbReference>
<dbReference type="OrthoDB" id="2426273at2759"/>
<name>W9XG75_9EURO</name>
<dbReference type="GeneID" id="19163618"/>
<accession>W9XG75</accession>
<dbReference type="HOGENOM" id="CLU_712823_0_0_1"/>
<dbReference type="AlphaFoldDB" id="W9XG75"/>
<protein>
    <recommendedName>
        <fullName evidence="1">Heterokaryon incompatibility domain-containing protein</fullName>
    </recommendedName>
</protein>
<dbReference type="eggNOG" id="ENOG502SQ4R">
    <property type="taxonomic scope" value="Eukaryota"/>
</dbReference>
<dbReference type="InterPro" id="IPR010730">
    <property type="entry name" value="HET"/>
</dbReference>
<feature type="non-terminal residue" evidence="2">
    <location>
        <position position="1"/>
    </location>
</feature>
<evidence type="ECO:0000259" key="1">
    <source>
        <dbReference type="Pfam" id="PF06985"/>
    </source>
</evidence>
<dbReference type="PANTHER" id="PTHR39596">
    <property type="match status" value="1"/>
</dbReference>
<dbReference type="RefSeq" id="XP_007727819.1">
    <property type="nucleotide sequence ID" value="XM_007729629.1"/>
</dbReference>
<reference evidence="2 3" key="1">
    <citation type="submission" date="2013-03" db="EMBL/GenBank/DDBJ databases">
        <title>The Genome Sequence of Capronia coronata CBS 617.96.</title>
        <authorList>
            <consortium name="The Broad Institute Genomics Platform"/>
            <person name="Cuomo C."/>
            <person name="de Hoog S."/>
            <person name="Gorbushina A."/>
            <person name="Walker B."/>
            <person name="Young S.K."/>
            <person name="Zeng Q."/>
            <person name="Gargeya S."/>
            <person name="Fitzgerald M."/>
            <person name="Haas B."/>
            <person name="Abouelleil A."/>
            <person name="Allen A.W."/>
            <person name="Alvarado L."/>
            <person name="Arachchi H.M."/>
            <person name="Berlin A.M."/>
            <person name="Chapman S.B."/>
            <person name="Gainer-Dewar J."/>
            <person name="Goldberg J."/>
            <person name="Griggs A."/>
            <person name="Gujja S."/>
            <person name="Hansen M."/>
            <person name="Howarth C."/>
            <person name="Imamovic A."/>
            <person name="Ireland A."/>
            <person name="Larimer J."/>
            <person name="McCowan C."/>
            <person name="Murphy C."/>
            <person name="Pearson M."/>
            <person name="Poon T.W."/>
            <person name="Priest M."/>
            <person name="Roberts A."/>
            <person name="Saif S."/>
            <person name="Shea T."/>
            <person name="Sisk P."/>
            <person name="Sykes S."/>
            <person name="Wortman J."/>
            <person name="Nusbaum C."/>
            <person name="Birren B."/>
        </authorList>
    </citation>
    <scope>NUCLEOTIDE SEQUENCE [LARGE SCALE GENOMIC DNA]</scope>
    <source>
        <strain evidence="2 3">CBS 617.96</strain>
    </source>
</reference>
<dbReference type="PANTHER" id="PTHR39596:SF2">
    <property type="entry name" value="HET DOMAIN PROTEIN (AFU_ORTHOLOGUE AFUA_1G17550)-RELATED"/>
    <property type="match status" value="1"/>
</dbReference>
<evidence type="ECO:0000313" key="2">
    <source>
        <dbReference type="EMBL" id="EXJ79507.1"/>
    </source>
</evidence>
<proteinExistence type="predicted"/>
<dbReference type="STRING" id="1182541.W9XG75"/>